<dbReference type="GeneID" id="80886089"/>
<feature type="region of interest" description="Disordered" evidence="1">
    <location>
        <begin position="87"/>
        <end position="118"/>
    </location>
</feature>
<feature type="compositionally biased region" description="Basic and acidic residues" evidence="1">
    <location>
        <begin position="87"/>
        <end position="96"/>
    </location>
</feature>
<feature type="region of interest" description="Disordered" evidence="1">
    <location>
        <begin position="143"/>
        <end position="168"/>
    </location>
</feature>
<accession>A0AAD7QM53</accession>
<dbReference type="RefSeq" id="XP_056041058.1">
    <property type="nucleotide sequence ID" value="XM_056190923.1"/>
</dbReference>
<evidence type="ECO:0000256" key="1">
    <source>
        <dbReference type="SAM" id="MobiDB-lite"/>
    </source>
</evidence>
<organism evidence="2 3">
    <name type="scientific">Lipomyces tetrasporus</name>
    <dbReference type="NCBI Taxonomy" id="54092"/>
    <lineage>
        <taxon>Eukaryota</taxon>
        <taxon>Fungi</taxon>
        <taxon>Dikarya</taxon>
        <taxon>Ascomycota</taxon>
        <taxon>Saccharomycotina</taxon>
        <taxon>Lipomycetes</taxon>
        <taxon>Lipomycetales</taxon>
        <taxon>Lipomycetaceae</taxon>
        <taxon>Lipomyces</taxon>
    </lineage>
</organism>
<protein>
    <submittedName>
        <fullName evidence="2">Uncharacterized protein</fullName>
    </submittedName>
</protein>
<dbReference type="AlphaFoldDB" id="A0AAD7QM53"/>
<sequence>MTASSQVARRVLGDVSANIMHSPHIAINKPVDILGATVDCSPKGYKTGQAQGFGSKVALDGNVEIQSNIGLPSSPQQRSTQDMDIRHAPETDENPHSHTTSSQSSPRPPVDPVARRYSCKEHADRLRMRLRLAIYKVKINQTTTPLGDLPLPPSASQREPTTLTSSISPLMSSSHISLDSETFAGSHTIAGMRAASLYNADANVSASIAAMRLQSLPAVMSDAAIRIATGVSNRAQLPRRKKMGSFIHHSSVPHSTSVKSASRAANHSFDTAANNGGRKGNLKKGHGGPKRTRHSGAIAKDFPKKRTRRVTLAESSVCLKDDSVIVVTPARKRSSLPDKRLPAVPKLGADAEGSSGIFSSPYKSQLPSSAIKGTPGQIGAARSLLELGCL</sequence>
<name>A0AAD7QM53_9ASCO</name>
<dbReference type="EMBL" id="JARPMG010000011">
    <property type="protein sequence ID" value="KAJ8097608.1"/>
    <property type="molecule type" value="Genomic_DNA"/>
</dbReference>
<evidence type="ECO:0000313" key="2">
    <source>
        <dbReference type="EMBL" id="KAJ8097608.1"/>
    </source>
</evidence>
<feature type="region of interest" description="Disordered" evidence="1">
    <location>
        <begin position="269"/>
        <end position="295"/>
    </location>
</feature>
<keyword evidence="3" id="KW-1185">Reference proteome</keyword>
<evidence type="ECO:0000313" key="3">
    <source>
        <dbReference type="Proteomes" id="UP001217417"/>
    </source>
</evidence>
<feature type="compositionally biased region" description="Basic residues" evidence="1">
    <location>
        <begin position="280"/>
        <end position="294"/>
    </location>
</feature>
<reference evidence="2" key="1">
    <citation type="submission" date="2023-03" db="EMBL/GenBank/DDBJ databases">
        <title>Near-Complete genome sequence of Lipomyces tetrasporous NRRL Y-64009, an oleaginous yeast capable of growing on lignocellulosic hydrolysates.</title>
        <authorList>
            <consortium name="Lawrence Berkeley National Laboratory"/>
            <person name="Jagtap S.S."/>
            <person name="Liu J.-J."/>
            <person name="Walukiewicz H.E."/>
            <person name="Pangilinan J."/>
            <person name="Lipzen A."/>
            <person name="Ahrendt S."/>
            <person name="Koriabine M."/>
            <person name="Cobaugh K."/>
            <person name="Salamov A."/>
            <person name="Yoshinaga Y."/>
            <person name="Ng V."/>
            <person name="Daum C."/>
            <person name="Grigoriev I.V."/>
            <person name="Slininger P.J."/>
            <person name="Dien B.S."/>
            <person name="Jin Y.-S."/>
            <person name="Rao C.V."/>
        </authorList>
    </citation>
    <scope>NUCLEOTIDE SEQUENCE</scope>
    <source>
        <strain evidence="2">NRRL Y-64009</strain>
    </source>
</reference>
<dbReference type="Proteomes" id="UP001217417">
    <property type="component" value="Unassembled WGS sequence"/>
</dbReference>
<proteinExistence type="predicted"/>
<gene>
    <name evidence="2" type="ORF">POJ06DRAFT_35464</name>
</gene>
<comment type="caution">
    <text evidence="2">The sequence shown here is derived from an EMBL/GenBank/DDBJ whole genome shotgun (WGS) entry which is preliminary data.</text>
</comment>